<sequence length="235" mass="26485">MDFSNKNILITGAAEGLGYAVSKKFAEKNANLFLVDKNYEKLVNNNLPNSKNIKCDLSHITYVEELVDNLSNKNIEIDILIHNAAVLVPKSYEDTDSKYWNEMINISLNSGFILSNYAWKIMKKKKKGIIIFVSSRSGIEGFENESAYCASKHGLEGLMKSLSIEGSKLGIQVFTITPGMFMNTPMSEHNYEDEYKKKWVDPIELAPAFLKLASGNFNDLSGKHVNAWEISKREN</sequence>
<dbReference type="GO" id="GO:0016491">
    <property type="term" value="F:oxidoreductase activity"/>
    <property type="evidence" value="ECO:0007669"/>
    <property type="project" value="UniProtKB-KW"/>
</dbReference>
<reference evidence="3" key="1">
    <citation type="submission" date="2018-05" db="EMBL/GenBank/DDBJ databases">
        <authorList>
            <person name="Lanie J.A."/>
            <person name="Ng W.-L."/>
            <person name="Kazmierczak K.M."/>
            <person name="Andrzejewski T.M."/>
            <person name="Davidsen T.M."/>
            <person name="Wayne K.J."/>
            <person name="Tettelin H."/>
            <person name="Glass J.I."/>
            <person name="Rusch D."/>
            <person name="Podicherti R."/>
            <person name="Tsui H.-C.T."/>
            <person name="Winkler M.E."/>
        </authorList>
    </citation>
    <scope>NUCLEOTIDE SEQUENCE</scope>
</reference>
<dbReference type="PANTHER" id="PTHR42901">
    <property type="entry name" value="ALCOHOL DEHYDROGENASE"/>
    <property type="match status" value="1"/>
</dbReference>
<accession>A0A382B2B3</accession>
<dbReference type="InterPro" id="IPR020904">
    <property type="entry name" value="Sc_DH/Rdtase_CS"/>
</dbReference>
<dbReference type="InterPro" id="IPR002347">
    <property type="entry name" value="SDR_fam"/>
</dbReference>
<dbReference type="PANTHER" id="PTHR42901:SF1">
    <property type="entry name" value="ALCOHOL DEHYDROGENASE"/>
    <property type="match status" value="1"/>
</dbReference>
<dbReference type="Gene3D" id="3.40.50.720">
    <property type="entry name" value="NAD(P)-binding Rossmann-like Domain"/>
    <property type="match status" value="1"/>
</dbReference>
<name>A0A382B2B3_9ZZZZ</name>
<dbReference type="Pfam" id="PF00106">
    <property type="entry name" value="adh_short"/>
    <property type="match status" value="1"/>
</dbReference>
<evidence type="ECO:0008006" key="4">
    <source>
        <dbReference type="Google" id="ProtNLM"/>
    </source>
</evidence>
<evidence type="ECO:0000256" key="2">
    <source>
        <dbReference type="ARBA" id="ARBA00023002"/>
    </source>
</evidence>
<proteinExistence type="inferred from homology"/>
<dbReference type="PRINTS" id="PR00080">
    <property type="entry name" value="SDRFAMILY"/>
</dbReference>
<comment type="similarity">
    <text evidence="1">Belongs to the short-chain dehydrogenases/reductases (SDR) family.</text>
</comment>
<dbReference type="CDD" id="cd05233">
    <property type="entry name" value="SDR_c"/>
    <property type="match status" value="1"/>
</dbReference>
<dbReference type="InterPro" id="IPR036291">
    <property type="entry name" value="NAD(P)-bd_dom_sf"/>
</dbReference>
<evidence type="ECO:0000256" key="1">
    <source>
        <dbReference type="ARBA" id="ARBA00006484"/>
    </source>
</evidence>
<dbReference type="PRINTS" id="PR00081">
    <property type="entry name" value="GDHRDH"/>
</dbReference>
<dbReference type="AlphaFoldDB" id="A0A382B2B3"/>
<dbReference type="SUPFAM" id="SSF51735">
    <property type="entry name" value="NAD(P)-binding Rossmann-fold domains"/>
    <property type="match status" value="1"/>
</dbReference>
<dbReference type="PROSITE" id="PS00061">
    <property type="entry name" value="ADH_SHORT"/>
    <property type="match status" value="1"/>
</dbReference>
<protein>
    <recommendedName>
        <fullName evidence="4">3-oxoacyl-[acyl-carrier-protein] reductase</fullName>
    </recommendedName>
</protein>
<organism evidence="3">
    <name type="scientific">marine metagenome</name>
    <dbReference type="NCBI Taxonomy" id="408172"/>
    <lineage>
        <taxon>unclassified sequences</taxon>
        <taxon>metagenomes</taxon>
        <taxon>ecological metagenomes</taxon>
    </lineage>
</organism>
<keyword evidence="2" id="KW-0560">Oxidoreductase</keyword>
<evidence type="ECO:0000313" key="3">
    <source>
        <dbReference type="EMBL" id="SVB07905.1"/>
    </source>
</evidence>
<gene>
    <name evidence="3" type="ORF">METZ01_LOCUS160759</name>
</gene>
<dbReference type="EMBL" id="UINC01027885">
    <property type="protein sequence ID" value="SVB07905.1"/>
    <property type="molecule type" value="Genomic_DNA"/>
</dbReference>